<feature type="binding site" evidence="2">
    <location>
        <position position="86"/>
    </location>
    <ligand>
        <name>phosphate</name>
        <dbReference type="ChEBI" id="CHEBI:43474"/>
    </ligand>
</feature>
<keyword evidence="4" id="KW-1185">Reference proteome</keyword>
<dbReference type="NCBIfam" id="TIGR01719">
    <property type="entry name" value="euk_UDPppase"/>
    <property type="match status" value="1"/>
</dbReference>
<comment type="similarity">
    <text evidence="1">Belongs to the PNP/UDP phosphorylase family.</text>
</comment>
<dbReference type="Proteomes" id="UP000035681">
    <property type="component" value="Unplaced"/>
</dbReference>
<dbReference type="GO" id="GO:0009166">
    <property type="term" value="P:nucleotide catabolic process"/>
    <property type="evidence" value="ECO:0007669"/>
    <property type="project" value="InterPro"/>
</dbReference>
<feature type="binding site" evidence="2">
    <location>
        <begin position="130"/>
        <end position="133"/>
    </location>
    <ligand>
        <name>phosphate</name>
        <dbReference type="ChEBI" id="CHEBI:43474"/>
    </ligand>
</feature>
<dbReference type="Gene3D" id="3.40.50.1580">
    <property type="entry name" value="Nucleoside phosphorylase domain"/>
    <property type="match status" value="1"/>
</dbReference>
<dbReference type="InterPro" id="IPR035994">
    <property type="entry name" value="Nucleoside_phosphorylase_sf"/>
</dbReference>
<protein>
    <submittedName>
        <fullName evidence="5">PNP_UDP_1 domain-containing protein</fullName>
    </submittedName>
</protein>
<reference evidence="5" key="1">
    <citation type="submission" date="2024-02" db="UniProtKB">
        <authorList>
            <consortium name="WormBaseParasite"/>
        </authorList>
    </citation>
    <scope>IDENTIFICATION</scope>
</reference>
<dbReference type="GO" id="GO:0005829">
    <property type="term" value="C:cytosol"/>
    <property type="evidence" value="ECO:0007669"/>
    <property type="project" value="TreeGrafter"/>
</dbReference>
<dbReference type="PANTHER" id="PTHR43691:SF11">
    <property type="entry name" value="FI09636P-RELATED"/>
    <property type="match status" value="1"/>
</dbReference>
<evidence type="ECO:0000313" key="5">
    <source>
        <dbReference type="WBParaSite" id="TCONS_00008619.p1"/>
    </source>
</evidence>
<dbReference type="GO" id="GO:0006218">
    <property type="term" value="P:uridine catabolic process"/>
    <property type="evidence" value="ECO:0007669"/>
    <property type="project" value="TreeGrafter"/>
</dbReference>
<proteinExistence type="inferred from homology"/>
<sequence>MAPSLGNDKKLDTTDIVINNQNITESSNDFLYHFGLDKNTDDIPCRFHDVKFVCCGGSSKRMGHYAKIFAKEMNYDDPTDLSKSDRYCLYKTGKVLWVNHGIGAPSLSVMLNEIIKLLHYANCKDVSFIRLGTSGGIGIEPGTVIISSGALNGELKQEFNQWIMGKKVSRPCIVDEKLQFELIEMANSINIPQCSGLTLCADDFYEGQARLDGAFCDYTSEDKFKFLKELAEKGVRNFEMESTCFTALTSRANIKAAVCCVALLNRLNGDQVIIDKNTYLEYEMRPPQGENIVQTASIETSLTLFDKTQLSDFTKSLTDYLDIRSKPLIKSNIQKDITKNPIIEPTEISSSVCSNVSQNQDNMITSTATTIKDLENQQKSLLNKSNTINNNITVSNENNPEKIKNTTNKTNKQSLEWSLNEVVQLDPATKAAEEYRLKLLKKRHDKSNNDKK</sequence>
<dbReference type="InterPro" id="IPR000845">
    <property type="entry name" value="Nucleoside_phosphorylase_d"/>
</dbReference>
<feature type="binding site" evidence="2">
    <location>
        <position position="208"/>
    </location>
    <ligand>
        <name>substrate</name>
    </ligand>
</feature>
<evidence type="ECO:0000256" key="2">
    <source>
        <dbReference type="PIRSR" id="PIRSR610059-50"/>
    </source>
</evidence>
<organism evidence="4 5">
    <name type="scientific">Strongyloides stercoralis</name>
    <name type="common">Threadworm</name>
    <dbReference type="NCBI Taxonomy" id="6248"/>
    <lineage>
        <taxon>Eukaryota</taxon>
        <taxon>Metazoa</taxon>
        <taxon>Ecdysozoa</taxon>
        <taxon>Nematoda</taxon>
        <taxon>Chromadorea</taxon>
        <taxon>Rhabditida</taxon>
        <taxon>Tylenchina</taxon>
        <taxon>Panagrolaimomorpha</taxon>
        <taxon>Strongyloidoidea</taxon>
        <taxon>Strongyloididae</taxon>
        <taxon>Strongyloides</taxon>
    </lineage>
</organism>
<feature type="binding site" evidence="2">
    <location>
        <position position="210"/>
    </location>
    <ligand>
        <name>substrate</name>
    </ligand>
</feature>
<dbReference type="Pfam" id="PF01048">
    <property type="entry name" value="PNP_UDP_1"/>
    <property type="match status" value="1"/>
</dbReference>
<evidence type="ECO:0000313" key="4">
    <source>
        <dbReference type="Proteomes" id="UP000035681"/>
    </source>
</evidence>
<evidence type="ECO:0000259" key="3">
    <source>
        <dbReference type="Pfam" id="PF01048"/>
    </source>
</evidence>
<name>A0AAF5D9B6_STRER</name>
<evidence type="ECO:0000256" key="1">
    <source>
        <dbReference type="ARBA" id="ARBA00010456"/>
    </source>
</evidence>
<feature type="domain" description="Nucleoside phosphorylase" evidence="3">
    <location>
        <begin position="52"/>
        <end position="266"/>
    </location>
</feature>
<dbReference type="SUPFAM" id="SSF53167">
    <property type="entry name" value="Purine and uridine phosphorylases"/>
    <property type="match status" value="1"/>
</dbReference>
<dbReference type="WBParaSite" id="TCONS_00008619.p1">
    <property type="protein sequence ID" value="TCONS_00008619.p1"/>
    <property type="gene ID" value="XLOC_006545"/>
</dbReference>
<dbReference type="GO" id="GO:0004850">
    <property type="term" value="F:uridine phosphorylase activity"/>
    <property type="evidence" value="ECO:0007669"/>
    <property type="project" value="InterPro"/>
</dbReference>
<dbReference type="AlphaFoldDB" id="A0AAF5D9B6"/>
<dbReference type="PANTHER" id="PTHR43691">
    <property type="entry name" value="URIDINE PHOSPHORYLASE"/>
    <property type="match status" value="1"/>
</dbReference>
<dbReference type="InterPro" id="IPR010059">
    <property type="entry name" value="Uridine_phosphorylase_euk"/>
</dbReference>
<accession>A0AAF5D9B6</accession>
<dbReference type="CDD" id="cd17763">
    <property type="entry name" value="UP_hUPP-like"/>
    <property type="match status" value="1"/>
</dbReference>